<feature type="repeat" description="TPR" evidence="1">
    <location>
        <begin position="301"/>
        <end position="334"/>
    </location>
</feature>
<dbReference type="SMART" id="SM00028">
    <property type="entry name" value="TPR"/>
    <property type="match status" value="3"/>
</dbReference>
<sequence>MTDDRTRREERLRGALAPTGWTKSAKRAMARTDANGTTWHCTLEPAEDGGAPETLRLEIRGAGRSFSANYVVDVTGAADPAGFFDGPVDRLGELLDVIAGLPTAVTGRTLTDKVLMPLLVRTAVFTGKFEVPLRTSGFHKERLPRPASAPLPQAVAAALAAPRDGTRWLDVAFAALDADFPHLALTALDRALAAGADPAVPELWRAWLLRSVDTGEALAALDRAAAAGGGVTGLARCLQGTMHQLAGDAERALQAWERATLEGPDDPYGWGVRGLALAKRGRAADAAGVLAEAVAIHPGDATLQYYLGYVRTLLGDTEGAFDALEEAIRLRPSLAGEILPDPDLAGLRDHERFASLTSARAADNGQEAEVTESLRRLATAVASQGAQRAEDWRRARLITYVGGDEEEEGWADVSYTAAQGTERDLNVDLKALRPLLHALERSLPDEATAVELDVHAAGWFEALTAPGVRGSHRRNQIVHVLGRPGDPCGDPGDVPGGPDDPTEAGDPAEAPRLLRDYLRLRADVLGGEEALPASDPERADRFASLAREYGTALPADLRALYDVGDGDGDLGLLDGFEWFTVSALEDHLVNRWWTVDIHENAWIDGAVSDSGPHAAVRRSHDRPGWIPFAYGSSLDHLAVDLDPAENGRPGQVIRIGTRRPYAEYVADSVTSLLRGHVEALRQGRFTDEDGYLKIDLAGMGREDDHDGVCHVRGTLDDADIDERTLTLDARANGALDLAAVRNAPLLRQARLLCGSADLAPLNDVPVRTLDLDLRALDLTPLAGHATLRTVTLKAPHAVDLTPLLTAGQLNGLDLSQATVRDITVLGGLRRLRHLSLRYEQWQELWATGVAPPALTVAILDGDHSPSTRAEWLNQLTATQAATARQYIGAFPTTGG</sequence>
<feature type="compositionally biased region" description="Low complexity" evidence="2">
    <location>
        <begin position="482"/>
        <end position="499"/>
    </location>
</feature>
<evidence type="ECO:0000256" key="1">
    <source>
        <dbReference type="PROSITE-ProRule" id="PRU00339"/>
    </source>
</evidence>
<dbReference type="Pfam" id="PF13432">
    <property type="entry name" value="TPR_16"/>
    <property type="match status" value="1"/>
</dbReference>
<dbReference type="PROSITE" id="PS50005">
    <property type="entry name" value="TPR"/>
    <property type="match status" value="1"/>
</dbReference>
<evidence type="ECO:0000259" key="3">
    <source>
        <dbReference type="Pfam" id="PF09346"/>
    </source>
</evidence>
<dbReference type="EMBL" id="JBJDQH010000002">
    <property type="protein sequence ID" value="MFK4264330.1"/>
    <property type="molecule type" value="Genomic_DNA"/>
</dbReference>
<protein>
    <submittedName>
        <fullName evidence="4">TPR end-of-group domain-containing protein</fullName>
    </submittedName>
</protein>
<proteinExistence type="predicted"/>
<feature type="region of interest" description="Disordered" evidence="2">
    <location>
        <begin position="480"/>
        <end position="508"/>
    </location>
</feature>
<dbReference type="SUPFAM" id="SSF48452">
    <property type="entry name" value="TPR-like"/>
    <property type="match status" value="1"/>
</dbReference>
<dbReference type="RefSeq" id="WP_358633158.1">
    <property type="nucleotide sequence ID" value="NZ_JBFAEV010000004.1"/>
</dbReference>
<feature type="domain" description="Knr4/Smi1-like" evidence="3">
    <location>
        <begin position="541"/>
        <end position="674"/>
    </location>
</feature>
<reference evidence="4 5" key="1">
    <citation type="submission" date="2024-11" db="EMBL/GenBank/DDBJ databases">
        <title>The Natural Products Discovery Center: Release of the First 8490 Sequenced Strains for Exploring Actinobacteria Biosynthetic Diversity.</title>
        <authorList>
            <person name="Kalkreuter E."/>
            <person name="Kautsar S.A."/>
            <person name="Yang D."/>
            <person name="Bader C.D."/>
            <person name="Teijaro C.N."/>
            <person name="Fluegel L."/>
            <person name="Davis C.M."/>
            <person name="Simpson J.R."/>
            <person name="Lauterbach L."/>
            <person name="Steele A.D."/>
            <person name="Gui C."/>
            <person name="Meng S."/>
            <person name="Li G."/>
            <person name="Viehrig K."/>
            <person name="Ye F."/>
            <person name="Su P."/>
            <person name="Kiefer A.F."/>
            <person name="Nichols A."/>
            <person name="Cepeda A.J."/>
            <person name="Yan W."/>
            <person name="Fan B."/>
            <person name="Jiang Y."/>
            <person name="Adhikari A."/>
            <person name="Zheng C.-J."/>
            <person name="Schuster L."/>
            <person name="Cowan T.M."/>
            <person name="Smanski M.J."/>
            <person name="Chevrette M.G."/>
            <person name="De Carvalho L.P.S."/>
            <person name="Shen B."/>
        </authorList>
    </citation>
    <scope>NUCLEOTIDE SEQUENCE [LARGE SCALE GENOMIC DNA]</scope>
    <source>
        <strain evidence="4 5">NPDC020863</strain>
    </source>
</reference>
<dbReference type="Gene3D" id="1.25.40.10">
    <property type="entry name" value="Tetratricopeptide repeat domain"/>
    <property type="match status" value="1"/>
</dbReference>
<evidence type="ECO:0000313" key="5">
    <source>
        <dbReference type="Proteomes" id="UP001620295"/>
    </source>
</evidence>
<dbReference type="InterPro" id="IPR019734">
    <property type="entry name" value="TPR_rpt"/>
</dbReference>
<dbReference type="Proteomes" id="UP001620295">
    <property type="component" value="Unassembled WGS sequence"/>
</dbReference>
<accession>A0ABW8LH49</accession>
<dbReference type="InterPro" id="IPR011990">
    <property type="entry name" value="TPR-like_helical_dom_sf"/>
</dbReference>
<dbReference type="InterPro" id="IPR018958">
    <property type="entry name" value="Knr4/Smi1-like_dom"/>
</dbReference>
<evidence type="ECO:0000256" key="2">
    <source>
        <dbReference type="SAM" id="MobiDB-lite"/>
    </source>
</evidence>
<comment type="caution">
    <text evidence="4">The sequence shown here is derived from an EMBL/GenBank/DDBJ whole genome shotgun (WGS) entry which is preliminary data.</text>
</comment>
<name>A0ABW8LH49_9ACTN</name>
<dbReference type="Pfam" id="PF09346">
    <property type="entry name" value="SMI1_KNR4"/>
    <property type="match status" value="1"/>
</dbReference>
<keyword evidence="5" id="KW-1185">Reference proteome</keyword>
<gene>
    <name evidence="4" type="ORF">ACI2L5_05255</name>
</gene>
<organism evidence="4 5">
    <name type="scientific">Streptomyces milbemycinicus</name>
    <dbReference type="NCBI Taxonomy" id="476552"/>
    <lineage>
        <taxon>Bacteria</taxon>
        <taxon>Bacillati</taxon>
        <taxon>Actinomycetota</taxon>
        <taxon>Actinomycetes</taxon>
        <taxon>Kitasatosporales</taxon>
        <taxon>Streptomycetaceae</taxon>
        <taxon>Streptomyces</taxon>
    </lineage>
</organism>
<evidence type="ECO:0000313" key="4">
    <source>
        <dbReference type="EMBL" id="MFK4264330.1"/>
    </source>
</evidence>
<keyword evidence="1" id="KW-0802">TPR repeat</keyword>
<dbReference type="NCBIfam" id="NF047558">
    <property type="entry name" value="TPR_END_plus"/>
    <property type="match status" value="1"/>
</dbReference>